<dbReference type="SUPFAM" id="SSF48208">
    <property type="entry name" value="Six-hairpin glycosidases"/>
    <property type="match status" value="1"/>
</dbReference>
<keyword evidence="2" id="KW-1185">Reference proteome</keyword>
<dbReference type="Proteomes" id="UP001292216">
    <property type="component" value="Unassembled WGS sequence"/>
</dbReference>
<evidence type="ECO:0000313" key="2">
    <source>
        <dbReference type="Proteomes" id="UP001292216"/>
    </source>
</evidence>
<accession>A0ABU5PF61</accession>
<dbReference type="Gene3D" id="2.70.98.40">
    <property type="entry name" value="Glycoside hydrolase, family 65, N-terminal domain"/>
    <property type="match status" value="1"/>
</dbReference>
<dbReference type="InterPro" id="IPR008928">
    <property type="entry name" value="6-hairpin_glycosidase_sf"/>
</dbReference>
<dbReference type="InterPro" id="IPR037018">
    <property type="entry name" value="GH65_N"/>
</dbReference>
<comment type="caution">
    <text evidence="1">The sequence shown here is derived from an EMBL/GenBank/DDBJ whole genome shotgun (WGS) entry which is preliminary data.</text>
</comment>
<evidence type="ECO:0000313" key="1">
    <source>
        <dbReference type="EMBL" id="MEA3568533.1"/>
    </source>
</evidence>
<sequence>MPNYTFEENAFVIEQFDRAKPFSSFLPGLAGLKGIPMWTFYVNRGQAVCSFGIRDKNSPIMEFSPASITYQSVAMKGFRTFIKIAGKAGIYEPFQSAFPDASAVRRMHILTNELTIEETHEAQGLRVKVSYFQLPNDDYAALVRQVEVTNISGAPVQLEMLDGMPEILPYGVENAGYKEIGNLLRSWMEVDNLENGIPFYRVRSSTHDEAEVSEVQSGHFYLTFGEDGKLLKTIADFAVIFGDNTSLAYPDRFAEQPLAALTAAPQYCTNKVPCGFSALAAELARGESRRIYTLIGHIESVERLNRKAAEIASPAYVARKHAEASQLTEELTADIATKTALPLFDAYCRQSYLDNFLRGGYLFIFENGREGFVVHLYSRKHGDLERDYNFFSIAPEFYSQGNGNFRDANQNRRNDVYFNPRVGTFNIRTFFSLIQADGYNPLGVEGTTFRVPAERAAELSAFLEQAAADHREELAALCLGSFTPGKLISLVNHRGVRLLAEENELLTGVLSLAEQQIEASFGEGYWTDHWTYNMDLIDSYLDIFPDRKVQLLFGEREYTYFDSPARVLPRSEKYVISGGKVRQYGALVHDEEKMAKFGLTLKSTNWLKTEHGRGEIYRTTLFVKLLSLGLVKFATLDPFGMGVEMEANKPGWNDAMNGLPGLFGSGMSETFELKRLLKFVQEVCDDPEAAGNNQVVQVPEEIAALLSEVGKLLEARLAGSLAPFDYWDQVTTAREKYREAIRFGISGTETSLELRAIGQLAARMLEQIERGIQEAIRLGDGVTPTYFAYEAAEFEPVTDAQGKPIISGYGLQKAVVKKFTVRPLPHFLEGPARWLKTVEDRNEAKRTYEQIRRSDLFDDQLQMYKTSVSLDAETHEIGRIRAFTPGWLERESVFLHMSYKYLLALLKSGLTEEFFTELRTSLIPFLDPAVYGRSTLENSSFIATSVNPDPDTHGRGYVARLSGSTAEFLSMWMSMMAGKRIFRLHEGKLRLALNPHLPGWLFDEQGEVSFRFLGTTEVVYRNPQKKDTYGPDAAAIRRLVVQKHDGTELAVEGAVIDGELAEEVRSGKVRRIEAELA</sequence>
<gene>
    <name evidence="1" type="ORF">U9M73_00775</name>
</gene>
<reference evidence="1 2" key="1">
    <citation type="submission" date="2023-12" db="EMBL/GenBank/DDBJ databases">
        <title>Whole genome sequencing of Paenibacillus phoenicis isolated from the Phoenix Mars Lander spacecraft assembly facility.</title>
        <authorList>
            <person name="Garcia A."/>
            <person name="Venkateswaran K."/>
        </authorList>
    </citation>
    <scope>NUCLEOTIDE SEQUENCE [LARGE SCALE GENOMIC DNA]</scope>
    <source>
        <strain evidence="1 2">3PO2SA</strain>
    </source>
</reference>
<dbReference type="RefSeq" id="WP_323075923.1">
    <property type="nucleotide sequence ID" value="NZ_CBCSKM010000007.1"/>
</dbReference>
<dbReference type="InterPro" id="IPR012341">
    <property type="entry name" value="6hp_glycosidase-like_sf"/>
</dbReference>
<organism evidence="1 2">
    <name type="scientific">Paenibacillus phoenicis</name>
    <dbReference type="NCBI Taxonomy" id="554117"/>
    <lineage>
        <taxon>Bacteria</taxon>
        <taxon>Bacillati</taxon>
        <taxon>Bacillota</taxon>
        <taxon>Bacilli</taxon>
        <taxon>Bacillales</taxon>
        <taxon>Paenibacillaceae</taxon>
        <taxon>Paenibacillus</taxon>
    </lineage>
</organism>
<dbReference type="EMBL" id="JAYERP010000001">
    <property type="protein sequence ID" value="MEA3568533.1"/>
    <property type="molecule type" value="Genomic_DNA"/>
</dbReference>
<proteinExistence type="predicted"/>
<name>A0ABU5PF61_9BACL</name>
<dbReference type="Gene3D" id="1.50.10.10">
    <property type="match status" value="1"/>
</dbReference>
<protein>
    <submittedName>
        <fullName evidence="1">Cellobiose phosphorylase</fullName>
    </submittedName>
</protein>